<dbReference type="AlphaFoldDB" id="A0A101IIE3"/>
<organism evidence="1 2">
    <name type="scientific">Methanothrix harundinacea</name>
    <dbReference type="NCBI Taxonomy" id="301375"/>
    <lineage>
        <taxon>Archaea</taxon>
        <taxon>Methanobacteriati</taxon>
        <taxon>Methanobacteriota</taxon>
        <taxon>Stenosarchaea group</taxon>
        <taxon>Methanomicrobia</taxon>
        <taxon>Methanotrichales</taxon>
        <taxon>Methanotrichaceae</taxon>
        <taxon>Methanothrix</taxon>
    </lineage>
</organism>
<evidence type="ECO:0000313" key="2">
    <source>
        <dbReference type="Proteomes" id="UP000053961"/>
    </source>
</evidence>
<dbReference type="Proteomes" id="UP000053961">
    <property type="component" value="Unassembled WGS sequence"/>
</dbReference>
<name>A0A101IIE3_9EURY</name>
<sequence length="180" mass="19744">MKITCMVGNSYLPIFAKATKSLGFELALYSIQRLDDQPGRLEVALESCAESDLIFIHRGSDPIWDEIGPKMKEIGENTAIVCLGYDPSYWLLSTAPAEVVVTANAYLTYGGEGNVCNMFLYLCKELLDVDCAFDPPIGRADPSAGAAGHERHPRILVLRPGFRAWDEEHGGGGLRVLPQR</sequence>
<proteinExistence type="predicted"/>
<gene>
    <name evidence="1" type="ORF">XE07_1644</name>
</gene>
<protein>
    <submittedName>
        <fullName evidence="1">Cobaltochelatase CobN subunit</fullName>
    </submittedName>
</protein>
<dbReference type="EMBL" id="LGHB01000028">
    <property type="protein sequence ID" value="KUK95704.1"/>
    <property type="molecule type" value="Genomic_DNA"/>
</dbReference>
<accession>A0A101IIE3</accession>
<reference evidence="2" key="1">
    <citation type="journal article" date="2015" name="MBio">
        <title>Genome-Resolved Metagenomic Analysis Reveals Roles for Candidate Phyla and Other Microbial Community Members in Biogeochemical Transformations in Oil Reservoirs.</title>
        <authorList>
            <person name="Hu P."/>
            <person name="Tom L."/>
            <person name="Singh A."/>
            <person name="Thomas B.C."/>
            <person name="Baker B.J."/>
            <person name="Piceno Y.M."/>
            <person name="Andersen G.L."/>
            <person name="Banfield J.F."/>
        </authorList>
    </citation>
    <scope>NUCLEOTIDE SEQUENCE [LARGE SCALE GENOMIC DNA]</scope>
</reference>
<comment type="caution">
    <text evidence="1">The sequence shown here is derived from an EMBL/GenBank/DDBJ whole genome shotgun (WGS) entry which is preliminary data.</text>
</comment>
<evidence type="ECO:0000313" key="1">
    <source>
        <dbReference type="EMBL" id="KUK95704.1"/>
    </source>
</evidence>
<dbReference type="PATRIC" id="fig|301375.6.peg.836"/>